<dbReference type="EMBL" id="JWZT01003043">
    <property type="protein sequence ID" value="KII67885.1"/>
    <property type="molecule type" value="Genomic_DNA"/>
</dbReference>
<keyword evidence="2" id="KW-1185">Reference proteome</keyword>
<name>A0A0C2MUN1_THEKT</name>
<accession>A0A0C2MUN1</accession>
<organism evidence="1 2">
    <name type="scientific">Thelohanellus kitauei</name>
    <name type="common">Myxosporean</name>
    <dbReference type="NCBI Taxonomy" id="669202"/>
    <lineage>
        <taxon>Eukaryota</taxon>
        <taxon>Metazoa</taxon>
        <taxon>Cnidaria</taxon>
        <taxon>Myxozoa</taxon>
        <taxon>Myxosporea</taxon>
        <taxon>Bivalvulida</taxon>
        <taxon>Platysporina</taxon>
        <taxon>Myxobolidae</taxon>
        <taxon>Thelohanellus</taxon>
    </lineage>
</organism>
<dbReference type="Proteomes" id="UP000031668">
    <property type="component" value="Unassembled WGS sequence"/>
</dbReference>
<gene>
    <name evidence="1" type="ORF">RF11_14886</name>
</gene>
<sequence length="228" mass="26735">MKYKVVKSRNKKEENENPFDIQYFRTKFKVLNKRGHEKSTILSMKRSISHSKRSSAIEKDLQSIKNAESLKACPELLTHGGLRLEEINIHENHIKFHHKAHRIFLINFEPMQHFGGLFDDAEPEIDVEKELNAAFDDLEAKWGSIKDELFKNSVSNVKKHETTLRNEEILFNPLSADRLFSYNLYFISHPNQKIEDDIEGLSEIKKPRFFIDISEYINKMTASYDSFS</sequence>
<evidence type="ECO:0000313" key="2">
    <source>
        <dbReference type="Proteomes" id="UP000031668"/>
    </source>
</evidence>
<evidence type="ECO:0000313" key="1">
    <source>
        <dbReference type="EMBL" id="KII67885.1"/>
    </source>
</evidence>
<reference evidence="1 2" key="1">
    <citation type="journal article" date="2014" name="Genome Biol. Evol.">
        <title>The genome of the myxosporean Thelohanellus kitauei shows adaptations to nutrient acquisition within its fish host.</title>
        <authorList>
            <person name="Yang Y."/>
            <person name="Xiong J."/>
            <person name="Zhou Z."/>
            <person name="Huo F."/>
            <person name="Miao W."/>
            <person name="Ran C."/>
            <person name="Liu Y."/>
            <person name="Zhang J."/>
            <person name="Feng J."/>
            <person name="Wang M."/>
            <person name="Wang M."/>
            <person name="Wang L."/>
            <person name="Yao B."/>
        </authorList>
    </citation>
    <scope>NUCLEOTIDE SEQUENCE [LARGE SCALE GENOMIC DNA]</scope>
    <source>
        <strain evidence="1">Wuqing</strain>
    </source>
</reference>
<dbReference type="AlphaFoldDB" id="A0A0C2MUN1"/>
<protein>
    <submittedName>
        <fullName evidence="1">Uncharacterized protein</fullName>
    </submittedName>
</protein>
<proteinExistence type="predicted"/>
<comment type="caution">
    <text evidence="1">The sequence shown here is derived from an EMBL/GenBank/DDBJ whole genome shotgun (WGS) entry which is preliminary data.</text>
</comment>